<gene>
    <name evidence="2" type="ORF">AMD02_03070</name>
</gene>
<dbReference type="PATRIC" id="fig|136160.3.peg.852"/>
<dbReference type="RefSeq" id="WP_053430427.1">
    <property type="nucleotide sequence ID" value="NZ_JARMRQ010000085.1"/>
</dbReference>
<protein>
    <recommendedName>
        <fullName evidence="1">Xylose isomerase-like TIM barrel domain-containing protein</fullName>
    </recommendedName>
</protein>
<proteinExistence type="predicted"/>
<dbReference type="EMBL" id="LILD01000001">
    <property type="protein sequence ID" value="KOO37947.1"/>
    <property type="molecule type" value="Genomic_DNA"/>
</dbReference>
<comment type="caution">
    <text evidence="2">The sequence shown here is derived from an EMBL/GenBank/DDBJ whole genome shotgun (WGS) entry which is preliminary data.</text>
</comment>
<evidence type="ECO:0000313" key="2">
    <source>
        <dbReference type="EMBL" id="KOO37947.1"/>
    </source>
</evidence>
<sequence length="241" mass="27656">MKNQIALQLYTVRKPLEEDFEGTLRKVASIGFQGVELADDWGGKSPEALKAILQSVGLVPVSSHVALERLENQLDDVIDQHLRLGCHTIYCPYLEEERQTATGYKELITSLKEIQKKLEKKGISFGYHHHDFELYSNQLEAILSIPSLLAELDVYWLQKAGQDPVEWVSRYKHKVRHVHLKDMTNDDQEFFAPVGTGKINIDAILESSTSFVEWWIVEQDDGEGDPLVWIEKSYTFVNERL</sequence>
<dbReference type="InterPro" id="IPR036237">
    <property type="entry name" value="Xyl_isomerase-like_sf"/>
</dbReference>
<accession>A0A0M0KHB3</accession>
<dbReference type="AlphaFoldDB" id="A0A0M0KHB3"/>
<dbReference type="PANTHER" id="PTHR12110">
    <property type="entry name" value="HYDROXYPYRUVATE ISOMERASE"/>
    <property type="match status" value="1"/>
</dbReference>
<dbReference type="InterPro" id="IPR050312">
    <property type="entry name" value="IolE/XylAMocC-like"/>
</dbReference>
<dbReference type="PANTHER" id="PTHR12110:SF41">
    <property type="entry name" value="INOSOSE DEHYDRATASE"/>
    <property type="match status" value="1"/>
</dbReference>
<organism evidence="2">
    <name type="scientific">Halalkalibacterium halodurans</name>
    <name type="common">Bacillus halodurans</name>
    <dbReference type="NCBI Taxonomy" id="86665"/>
    <lineage>
        <taxon>Bacteria</taxon>
        <taxon>Bacillati</taxon>
        <taxon>Bacillota</taxon>
        <taxon>Bacilli</taxon>
        <taxon>Bacillales</taxon>
        <taxon>Bacillaceae</taxon>
        <taxon>Halalkalibacterium (ex Joshi et al. 2022)</taxon>
    </lineage>
</organism>
<name>A0A0M0KHB3_ALKHA</name>
<feature type="domain" description="Xylose isomerase-like TIM barrel" evidence="1">
    <location>
        <begin position="24"/>
        <end position="206"/>
    </location>
</feature>
<dbReference type="InterPro" id="IPR013022">
    <property type="entry name" value="Xyl_isomerase-like_TIM-brl"/>
</dbReference>
<reference evidence="2" key="1">
    <citation type="submission" date="2015-08" db="EMBL/GenBank/DDBJ databases">
        <title>Complete DNA Sequence of Pseudomonas syringae pv. actinidiae, the Causal Agent of Kiwifruit Canker Disease.</title>
        <authorList>
            <person name="Rikkerink E.H.A."/>
            <person name="Fineran P.C."/>
        </authorList>
    </citation>
    <scope>NUCLEOTIDE SEQUENCE</scope>
    <source>
        <strain evidence="2">DSM 13666</strain>
    </source>
</reference>
<dbReference type="SUPFAM" id="SSF51658">
    <property type="entry name" value="Xylose isomerase-like"/>
    <property type="match status" value="1"/>
</dbReference>
<dbReference type="Gene3D" id="3.20.20.150">
    <property type="entry name" value="Divalent-metal-dependent TIM barrel enzymes"/>
    <property type="match status" value="1"/>
</dbReference>
<dbReference type="Pfam" id="PF01261">
    <property type="entry name" value="AP_endonuc_2"/>
    <property type="match status" value="1"/>
</dbReference>
<evidence type="ECO:0000259" key="1">
    <source>
        <dbReference type="Pfam" id="PF01261"/>
    </source>
</evidence>